<dbReference type="PRINTS" id="PR01166">
    <property type="entry name" value="CYCOXIDASEII"/>
</dbReference>
<dbReference type="GO" id="GO:0004129">
    <property type="term" value="F:cytochrome-c oxidase activity"/>
    <property type="evidence" value="ECO:0007669"/>
    <property type="project" value="UniProtKB-EC"/>
</dbReference>
<evidence type="ECO:0000256" key="5">
    <source>
        <dbReference type="ARBA" id="ARBA00022660"/>
    </source>
</evidence>
<evidence type="ECO:0000259" key="18">
    <source>
        <dbReference type="PROSITE" id="PS50999"/>
    </source>
</evidence>
<dbReference type="SUPFAM" id="SSF49503">
    <property type="entry name" value="Cupredoxins"/>
    <property type="match status" value="1"/>
</dbReference>
<dbReference type="CDD" id="cd13912">
    <property type="entry name" value="CcO_II_C"/>
    <property type="match status" value="1"/>
</dbReference>
<keyword evidence="5 15" id="KW-0679">Respiratory chain</keyword>
<comment type="similarity">
    <text evidence="2 15">Belongs to the cytochrome c oxidase subunit 2 family.</text>
</comment>
<evidence type="ECO:0000256" key="14">
    <source>
        <dbReference type="ARBA" id="ARBA00049512"/>
    </source>
</evidence>
<dbReference type="SUPFAM" id="SSF81464">
    <property type="entry name" value="Cytochrome c oxidase subunit II-like, transmembrane region"/>
    <property type="match status" value="1"/>
</dbReference>
<gene>
    <name evidence="19" type="primary">COX2</name>
</gene>
<keyword evidence="12 15" id="KW-0186">Copper</keyword>
<dbReference type="EMBL" id="MH319826">
    <property type="protein sequence ID" value="AWK29310.1"/>
    <property type="molecule type" value="Genomic_DNA"/>
</dbReference>
<keyword evidence="15" id="KW-0999">Mitochondrion inner membrane</keyword>
<dbReference type="Pfam" id="PF02790">
    <property type="entry name" value="COX2_TM"/>
    <property type="match status" value="1"/>
</dbReference>
<keyword evidence="6 15" id="KW-0812">Transmembrane</keyword>
<evidence type="ECO:0000256" key="6">
    <source>
        <dbReference type="ARBA" id="ARBA00022692"/>
    </source>
</evidence>
<name>A0A2S1ZUY7_9BIVA</name>
<evidence type="ECO:0000256" key="4">
    <source>
        <dbReference type="ARBA" id="ARBA00022448"/>
    </source>
</evidence>
<evidence type="ECO:0000256" key="15">
    <source>
        <dbReference type="RuleBase" id="RU000457"/>
    </source>
</evidence>
<geneLocation type="mitochondrion" evidence="19"/>
<evidence type="ECO:0000256" key="9">
    <source>
        <dbReference type="ARBA" id="ARBA00022967"/>
    </source>
</evidence>
<sequence length="226" mass="24852">MSFWGQLSFQDSFGWLGFELSFFHDHAMFVLVLVSSFVGYMMVCLLKSGFSSRFVVEAQSLEGAWTMVPGLLLLILAVPSVRLLYLLDEVGGPVVSMKAIGHQWYWSYEYNDGGELVSFDSYMVGVSDMVDGGYRLLEVDNRCVLPYGVDSRILVSSADVVHAWALPAVGVKADAVPGRINQLGIHLGSSGVLYGQCSEICGVNHSFMPIGLEGVSPSVFYHWLMK</sequence>
<feature type="transmembrane region" description="Helical" evidence="16">
    <location>
        <begin position="26"/>
        <end position="46"/>
    </location>
</feature>
<dbReference type="InterPro" id="IPR045187">
    <property type="entry name" value="CcO_II"/>
</dbReference>
<dbReference type="CTD" id="4513"/>
<keyword evidence="10 15" id="KW-0249">Electron transport</keyword>
<evidence type="ECO:0000256" key="13">
    <source>
        <dbReference type="ARBA" id="ARBA00023136"/>
    </source>
</evidence>
<keyword evidence="13 15" id="KW-0472">Membrane</keyword>
<comment type="cofactor">
    <cofactor evidence="15">
        <name>Cu cation</name>
        <dbReference type="ChEBI" id="CHEBI:23378"/>
    </cofactor>
    <text evidence="15">Binds a copper A center.</text>
</comment>
<protein>
    <recommendedName>
        <fullName evidence="3 15">Cytochrome c oxidase subunit 2</fullName>
    </recommendedName>
</protein>
<dbReference type="Pfam" id="PF00116">
    <property type="entry name" value="COX2"/>
    <property type="match status" value="1"/>
</dbReference>
<dbReference type="Gene3D" id="2.60.40.420">
    <property type="entry name" value="Cupredoxins - blue copper proteins"/>
    <property type="match status" value="1"/>
</dbReference>
<keyword evidence="9" id="KW-1278">Translocase</keyword>
<feature type="domain" description="Cytochrome oxidase subunit II copper A binding" evidence="17">
    <location>
        <begin position="92"/>
        <end position="226"/>
    </location>
</feature>
<dbReference type="PROSITE" id="PS00078">
    <property type="entry name" value="COX2"/>
    <property type="match status" value="1"/>
</dbReference>
<evidence type="ECO:0000256" key="8">
    <source>
        <dbReference type="ARBA" id="ARBA00022842"/>
    </source>
</evidence>
<comment type="function">
    <text evidence="15">Component of the cytochrome c oxidase, the last enzyme in the mitochondrial electron transport chain which drives oxidative phosphorylation. The respiratory chain contains 3 multisubunit complexes succinate dehydrogenase (complex II, CII), ubiquinol-cytochrome c oxidoreductase (cytochrome b-c1 complex, complex III, CIII) and cytochrome c oxidase (complex IV, CIV), that cooperate to transfer electrons derived from NADH and succinate to molecular oxygen, creating an electrochemical gradient over the inner membrane that drives transmembrane transport and the ATP synthase. Cytochrome c oxidase is the component of the respiratory chain that catalyzes the reduction of oxygen to water. Electrons originating from reduced cytochrome c in the intermembrane space (IMS) are transferred via the dinuclear copper A center (CU(A)) of subunit 2 and heme A of subunit 1 to the active site in subunit 1, a binuclear center (BNC) formed by heme A3 and copper B (CU(B)). The BNC reduces molecular oxygen to 2 water molecules using 4 electrons from cytochrome c in the IMS and 4 protons from the mitochondrial matrix.</text>
</comment>
<feature type="domain" description="Cytochrome oxidase subunit II transmembrane region profile" evidence="18">
    <location>
        <begin position="1"/>
        <end position="91"/>
    </location>
</feature>
<dbReference type="GeneID" id="36953660"/>
<evidence type="ECO:0000256" key="10">
    <source>
        <dbReference type="ARBA" id="ARBA00022982"/>
    </source>
</evidence>
<keyword evidence="11 16" id="KW-1133">Transmembrane helix</keyword>
<reference evidence="19" key="1">
    <citation type="journal article" date="2018" name="Mol. Phylogenet. Evol.">
        <title>Expansion and systematics redefinition of the most threatened freshwater mussel family, the Margaritiferidae.</title>
        <authorList>
            <person name="Lopes-Lima M."/>
            <person name="Bolotov I.N."/>
            <person name="Tu Do V."/>
            <person name="Aldridge D.C."/>
            <person name="Fonseca M.M."/>
            <person name="Ming Gan H."/>
            <person name="Gofarov M.Y."/>
            <person name="Kondakov A.V."/>
            <person name="Prie V."/>
            <person name="Sousa R."/>
            <person name="Varandas S."/>
            <person name="Vikhrev I.V."/>
            <person name="Teixeira A."/>
            <person name="Wu R.W."/>
            <person name="Wu X."/>
            <person name="Zieritz A."/>
            <person name="Froufe E."/>
            <person name="Bogan A.E."/>
        </authorList>
    </citation>
    <scope>NUCLEOTIDE SEQUENCE</scope>
    <source>
        <tissue evidence="19">Foot</tissue>
    </source>
</reference>
<dbReference type="PANTHER" id="PTHR22888">
    <property type="entry name" value="CYTOCHROME C OXIDASE, SUBUNIT II"/>
    <property type="match status" value="1"/>
</dbReference>
<dbReference type="InterPro" id="IPR034210">
    <property type="entry name" value="CcO_II_C"/>
</dbReference>
<dbReference type="GO" id="GO:0005743">
    <property type="term" value="C:mitochondrial inner membrane"/>
    <property type="evidence" value="ECO:0007669"/>
    <property type="project" value="UniProtKB-SubCell"/>
</dbReference>
<dbReference type="RefSeq" id="YP_009493345.1">
    <property type="nucleotide sequence ID" value="NC_037942.1"/>
</dbReference>
<dbReference type="GO" id="GO:0005507">
    <property type="term" value="F:copper ion binding"/>
    <property type="evidence" value="ECO:0007669"/>
    <property type="project" value="InterPro"/>
</dbReference>
<dbReference type="InterPro" id="IPR008972">
    <property type="entry name" value="Cupredoxin"/>
</dbReference>
<evidence type="ECO:0000313" key="19">
    <source>
        <dbReference type="EMBL" id="AWK29310.1"/>
    </source>
</evidence>
<evidence type="ECO:0000256" key="12">
    <source>
        <dbReference type="ARBA" id="ARBA00023008"/>
    </source>
</evidence>
<evidence type="ECO:0000256" key="7">
    <source>
        <dbReference type="ARBA" id="ARBA00022723"/>
    </source>
</evidence>
<proteinExistence type="inferred from homology"/>
<dbReference type="Gene3D" id="1.10.287.90">
    <property type="match status" value="1"/>
</dbReference>
<dbReference type="PANTHER" id="PTHR22888:SF9">
    <property type="entry name" value="CYTOCHROME C OXIDASE SUBUNIT 2"/>
    <property type="match status" value="1"/>
</dbReference>
<evidence type="ECO:0000256" key="2">
    <source>
        <dbReference type="ARBA" id="ARBA00007866"/>
    </source>
</evidence>
<dbReference type="PROSITE" id="PS50857">
    <property type="entry name" value="COX2_CUA"/>
    <property type="match status" value="1"/>
</dbReference>
<evidence type="ECO:0000256" key="1">
    <source>
        <dbReference type="ARBA" id="ARBA00004141"/>
    </source>
</evidence>
<comment type="subcellular location">
    <subcellularLocation>
        <location evidence="1">Membrane</location>
        <topology evidence="1">Multi-pass membrane protein</topology>
    </subcellularLocation>
    <subcellularLocation>
        <location evidence="15">Mitochondrion inner membrane</location>
        <topology evidence="15">Multi-pass membrane protein</topology>
    </subcellularLocation>
</comment>
<dbReference type="InterPro" id="IPR036257">
    <property type="entry name" value="Cyt_c_oxidase_su2_TM_sf"/>
</dbReference>
<keyword evidence="15 19" id="KW-0496">Mitochondrion</keyword>
<keyword evidence="8" id="KW-0460">Magnesium</keyword>
<evidence type="ECO:0000259" key="17">
    <source>
        <dbReference type="PROSITE" id="PS50857"/>
    </source>
</evidence>
<evidence type="ECO:0000256" key="16">
    <source>
        <dbReference type="SAM" id="Phobius"/>
    </source>
</evidence>
<keyword evidence="7 15" id="KW-0479">Metal-binding</keyword>
<evidence type="ECO:0000256" key="11">
    <source>
        <dbReference type="ARBA" id="ARBA00022989"/>
    </source>
</evidence>
<feature type="transmembrane region" description="Helical" evidence="16">
    <location>
        <begin position="67"/>
        <end position="87"/>
    </location>
</feature>
<dbReference type="InterPro" id="IPR002429">
    <property type="entry name" value="CcO_II-like_C"/>
</dbReference>
<dbReference type="InterPro" id="IPR001505">
    <property type="entry name" value="Copper_CuA"/>
</dbReference>
<comment type="catalytic activity">
    <reaction evidence="14">
        <text>4 Fe(II)-[cytochrome c] + O2 + 8 H(+)(in) = 4 Fe(III)-[cytochrome c] + 2 H2O + 4 H(+)(out)</text>
        <dbReference type="Rhea" id="RHEA:11436"/>
        <dbReference type="Rhea" id="RHEA-COMP:10350"/>
        <dbReference type="Rhea" id="RHEA-COMP:14399"/>
        <dbReference type="ChEBI" id="CHEBI:15377"/>
        <dbReference type="ChEBI" id="CHEBI:15378"/>
        <dbReference type="ChEBI" id="CHEBI:15379"/>
        <dbReference type="ChEBI" id="CHEBI:29033"/>
        <dbReference type="ChEBI" id="CHEBI:29034"/>
        <dbReference type="EC" id="7.1.1.9"/>
    </reaction>
    <physiologicalReaction direction="left-to-right" evidence="14">
        <dbReference type="Rhea" id="RHEA:11437"/>
    </physiologicalReaction>
</comment>
<dbReference type="AlphaFoldDB" id="A0A2S1ZUY7"/>
<dbReference type="GO" id="GO:0042773">
    <property type="term" value="P:ATP synthesis coupled electron transport"/>
    <property type="evidence" value="ECO:0007669"/>
    <property type="project" value="TreeGrafter"/>
</dbReference>
<dbReference type="InterPro" id="IPR011759">
    <property type="entry name" value="Cyt_c_oxidase_su2_TM_dom"/>
</dbReference>
<keyword evidence="4 15" id="KW-0813">Transport</keyword>
<accession>A0A2S1ZUY7</accession>
<evidence type="ECO:0000256" key="3">
    <source>
        <dbReference type="ARBA" id="ARBA00015946"/>
    </source>
</evidence>
<organism evidence="19">
    <name type="scientific">Gibbosula crassa</name>
    <dbReference type="NCBI Taxonomy" id="2200853"/>
    <lineage>
        <taxon>Eukaryota</taxon>
        <taxon>Metazoa</taxon>
        <taxon>Spiralia</taxon>
        <taxon>Lophotrochozoa</taxon>
        <taxon>Mollusca</taxon>
        <taxon>Bivalvia</taxon>
        <taxon>Autobranchia</taxon>
        <taxon>Heteroconchia</taxon>
        <taxon>Palaeoheterodonta</taxon>
        <taxon>Unionida</taxon>
        <taxon>Unionoidea</taxon>
        <taxon>Margaritiferidae</taxon>
        <taxon>Gibbosulinae</taxon>
        <taxon>Gibbosula</taxon>
    </lineage>
</organism>
<dbReference type="PROSITE" id="PS50999">
    <property type="entry name" value="COX2_TM"/>
    <property type="match status" value="1"/>
</dbReference>